<name>A0AA48I5P0_9FIRM</name>
<organism evidence="1">
    <name type="scientific">Candidatus Paraimprobicoccus trichonymphae</name>
    <dbReference type="NCBI Taxonomy" id="3033793"/>
    <lineage>
        <taxon>Bacteria</taxon>
        <taxon>Bacillati</taxon>
        <taxon>Bacillota</taxon>
        <taxon>Clostridia</taxon>
        <taxon>Candidatus Paraimprobicoccus</taxon>
    </lineage>
</organism>
<reference evidence="1" key="1">
    <citation type="journal article" date="2023" name="ISME J.">
        <title>Emergence of putative energy parasites within Clostridia revealed by genome analysis of a novel endosymbiotic clade.</title>
        <authorList>
            <person name="Takahashi K."/>
            <person name="Kuwahara H."/>
            <person name="Horikawa Y."/>
            <person name="Izawa K."/>
            <person name="Kato D."/>
            <person name="Inagaki T."/>
            <person name="Yuki M."/>
            <person name="Ohkuma M."/>
            <person name="Hongoh Y."/>
        </authorList>
    </citation>
    <scope>NUCLEOTIDE SEQUENCE</scope>
    <source>
        <strain evidence="1">RsTa-C01</strain>
    </source>
</reference>
<protein>
    <submittedName>
        <fullName evidence="1">Uncharacterized protein</fullName>
    </submittedName>
</protein>
<dbReference type="KEGG" id="ptrh:RsTaC01_0326"/>
<evidence type="ECO:0000313" key="1">
    <source>
        <dbReference type="EMBL" id="BED92559.1"/>
    </source>
</evidence>
<accession>A0AA48I5P0</accession>
<sequence>MNPKLLELFDKIISNKEILEELLEIKNINILYKRCVSVISGYTIEEFKVFLKKIVESYSKTKEVITDNDLIDVSGGTKYRNLLTSLGVATVLVSQSPNLPKNDYSYEISDVSISMLADLSLQKK</sequence>
<gene>
    <name evidence="1" type="ORF">RsTaC01_0326</name>
</gene>
<proteinExistence type="predicted"/>
<dbReference type="Proteomes" id="UP001335720">
    <property type="component" value="Chromosome"/>
</dbReference>
<dbReference type="EMBL" id="AP027925">
    <property type="protein sequence ID" value="BED92559.1"/>
    <property type="molecule type" value="Genomic_DNA"/>
</dbReference>
<dbReference type="AlphaFoldDB" id="A0AA48I5P0"/>